<dbReference type="SUPFAM" id="SSF53098">
    <property type="entry name" value="Ribonuclease H-like"/>
    <property type="match status" value="1"/>
</dbReference>
<dbReference type="InterPro" id="IPR012337">
    <property type="entry name" value="RNaseH-like_sf"/>
</dbReference>
<gene>
    <name evidence="1" type="ORF">A5869_002252</name>
</gene>
<dbReference type="Proteomes" id="UP000196503">
    <property type="component" value="Unassembled WGS sequence"/>
</dbReference>
<dbReference type="EMBL" id="NIBL01000004">
    <property type="protein sequence ID" value="OUZ14571.1"/>
    <property type="molecule type" value="Genomic_DNA"/>
</dbReference>
<dbReference type="AlphaFoldDB" id="A0A200HQV4"/>
<evidence type="ECO:0000313" key="2">
    <source>
        <dbReference type="Proteomes" id="UP000196503"/>
    </source>
</evidence>
<proteinExistence type="predicted"/>
<organism evidence="1 2">
    <name type="scientific">Enterococcus cecorum</name>
    <dbReference type="NCBI Taxonomy" id="44008"/>
    <lineage>
        <taxon>Bacteria</taxon>
        <taxon>Bacillati</taxon>
        <taxon>Bacillota</taxon>
        <taxon>Bacilli</taxon>
        <taxon>Lactobacillales</taxon>
        <taxon>Enterococcaceae</taxon>
        <taxon>Enterococcus</taxon>
    </lineage>
</organism>
<name>A0A200HQV4_9ENTE</name>
<evidence type="ECO:0008006" key="3">
    <source>
        <dbReference type="Google" id="ProtNLM"/>
    </source>
</evidence>
<reference evidence="1 2" key="1">
    <citation type="submission" date="2017-05" db="EMBL/GenBank/DDBJ databases">
        <title>The Genome Sequence of Enterococcus faecium 2D5_DIV0622.</title>
        <authorList>
            <consortium name="The Broad Institute Genomics Platform"/>
            <consortium name="The Broad Institute Genomic Center for Infectious Diseases"/>
            <person name="Earl A."/>
            <person name="Manson A."/>
            <person name="Schwartman J."/>
            <person name="Gilmore M."/>
            <person name="Abouelleil A."/>
            <person name="Cao P."/>
            <person name="Chapman S."/>
            <person name="Cusick C."/>
            <person name="Shea T."/>
            <person name="Young S."/>
            <person name="Neafsey D."/>
            <person name="Nusbaum C."/>
            <person name="Birren B."/>
        </authorList>
    </citation>
    <scope>NUCLEOTIDE SEQUENCE [LARGE SCALE GENOMIC DNA]</scope>
    <source>
        <strain evidence="1 2">2D5_DIV0622</strain>
    </source>
</reference>
<comment type="caution">
    <text evidence="1">The sequence shown here is derived from an EMBL/GenBank/DDBJ whole genome shotgun (WGS) entry which is preliminary data.</text>
</comment>
<accession>A0A200HQV4</accession>
<evidence type="ECO:0000313" key="1">
    <source>
        <dbReference type="EMBL" id="OUZ14571.1"/>
    </source>
</evidence>
<protein>
    <recommendedName>
        <fullName evidence="3">Transposase IS4-like domain-containing protein</fullName>
    </recommendedName>
</protein>
<sequence>MTTDLTLTHEKIIQSYSVRWDIETFFKASKSLLNLAKETQTRNYNTLICHTTVVFVRYIILSWQHRCTTDDRTIDGLFEMLSDGLRELDWVLALTQLVKLITEIINDKENEVQELIKNQLKNWYETLPNYIKEYLPNLVCES</sequence>